<evidence type="ECO:0000256" key="7">
    <source>
        <dbReference type="SAM" id="MobiDB-lite"/>
    </source>
</evidence>
<feature type="compositionally biased region" description="Basic and acidic residues" evidence="7">
    <location>
        <begin position="21"/>
        <end position="36"/>
    </location>
</feature>
<dbReference type="SUPFAM" id="SSF47895">
    <property type="entry name" value="Transducin (alpha subunit), insertion domain"/>
    <property type="match status" value="1"/>
</dbReference>
<dbReference type="InterPro" id="IPR001019">
    <property type="entry name" value="Gprotein_alpha_su"/>
</dbReference>
<keyword evidence="1 6" id="KW-0479">Metal-binding</keyword>
<feature type="region of interest" description="Disordered" evidence="7">
    <location>
        <begin position="1"/>
        <end position="36"/>
    </location>
</feature>
<proteinExistence type="predicted"/>
<gene>
    <name evidence="8" type="ORF">D9613_008941</name>
</gene>
<reference evidence="8 9" key="1">
    <citation type="submission" date="2019-12" db="EMBL/GenBank/DDBJ databases">
        <authorList>
            <person name="Floudas D."/>
            <person name="Bentzer J."/>
            <person name="Ahren D."/>
            <person name="Johansson T."/>
            <person name="Persson P."/>
            <person name="Tunlid A."/>
        </authorList>
    </citation>
    <scope>NUCLEOTIDE SEQUENCE [LARGE SCALE GENOMIC DNA]</scope>
    <source>
        <strain evidence="8 9">CBS 102.39</strain>
    </source>
</reference>
<dbReference type="GO" id="GO:0005737">
    <property type="term" value="C:cytoplasm"/>
    <property type="evidence" value="ECO:0007669"/>
    <property type="project" value="TreeGrafter"/>
</dbReference>
<dbReference type="SUPFAM" id="SSF52540">
    <property type="entry name" value="P-loop containing nucleoside triphosphate hydrolases"/>
    <property type="match status" value="1"/>
</dbReference>
<dbReference type="InterPro" id="IPR027417">
    <property type="entry name" value="P-loop_NTPase"/>
</dbReference>
<evidence type="ECO:0000313" key="9">
    <source>
        <dbReference type="Proteomes" id="UP000521872"/>
    </source>
</evidence>
<evidence type="ECO:0000256" key="3">
    <source>
        <dbReference type="ARBA" id="ARBA00023134"/>
    </source>
</evidence>
<protein>
    <recommendedName>
        <fullName evidence="10">G-alpha-domain-containing protein</fullName>
    </recommendedName>
</protein>
<evidence type="ECO:0008006" key="10">
    <source>
        <dbReference type="Google" id="ProtNLM"/>
    </source>
</evidence>
<comment type="caution">
    <text evidence="8">The sequence shown here is derived from an EMBL/GenBank/DDBJ whole genome shotgun (WGS) entry which is preliminary data.</text>
</comment>
<dbReference type="PRINTS" id="PR00318">
    <property type="entry name" value="GPROTEINA"/>
</dbReference>
<feature type="binding site" evidence="6">
    <location>
        <position position="367"/>
    </location>
    <ligand>
        <name>Mg(2+)</name>
        <dbReference type="ChEBI" id="CHEBI:18420"/>
    </ligand>
</feature>
<dbReference type="PROSITE" id="PS51882">
    <property type="entry name" value="G_ALPHA"/>
    <property type="match status" value="1"/>
</dbReference>
<dbReference type="GO" id="GO:0046872">
    <property type="term" value="F:metal ion binding"/>
    <property type="evidence" value="ECO:0007669"/>
    <property type="project" value="UniProtKB-KW"/>
</dbReference>
<evidence type="ECO:0000256" key="5">
    <source>
        <dbReference type="PIRSR" id="PIRSR601019-1"/>
    </source>
</evidence>
<evidence type="ECO:0000256" key="4">
    <source>
        <dbReference type="ARBA" id="ARBA00023224"/>
    </source>
</evidence>
<dbReference type="GO" id="GO:0003924">
    <property type="term" value="F:GTPase activity"/>
    <property type="evidence" value="ECO:0007669"/>
    <property type="project" value="InterPro"/>
</dbReference>
<dbReference type="GO" id="GO:0001664">
    <property type="term" value="F:G protein-coupled receptor binding"/>
    <property type="evidence" value="ECO:0007669"/>
    <property type="project" value="TreeGrafter"/>
</dbReference>
<dbReference type="GO" id="GO:0005834">
    <property type="term" value="C:heterotrimeric G-protein complex"/>
    <property type="evidence" value="ECO:0007669"/>
    <property type="project" value="TreeGrafter"/>
</dbReference>
<dbReference type="SMART" id="SM00275">
    <property type="entry name" value="G_alpha"/>
    <property type="match status" value="1"/>
</dbReference>
<name>A0A8H4VNK7_9AGAR</name>
<organism evidence="8 9">
    <name type="scientific">Agrocybe pediades</name>
    <dbReference type="NCBI Taxonomy" id="84607"/>
    <lineage>
        <taxon>Eukaryota</taxon>
        <taxon>Fungi</taxon>
        <taxon>Dikarya</taxon>
        <taxon>Basidiomycota</taxon>
        <taxon>Agaricomycotina</taxon>
        <taxon>Agaricomycetes</taxon>
        <taxon>Agaricomycetidae</taxon>
        <taxon>Agaricales</taxon>
        <taxon>Agaricineae</taxon>
        <taxon>Strophariaceae</taxon>
        <taxon>Agrocybe</taxon>
    </lineage>
</organism>
<dbReference type="FunFam" id="3.40.50.300:FF:000692">
    <property type="entry name" value="Guanine nucleotide-binding protein subunit alpha"/>
    <property type="match status" value="1"/>
</dbReference>
<dbReference type="PANTHER" id="PTHR10218">
    <property type="entry name" value="GTP-BINDING PROTEIN ALPHA SUBUNIT"/>
    <property type="match status" value="1"/>
</dbReference>
<dbReference type="Gene3D" id="1.10.400.10">
    <property type="entry name" value="GI Alpha 1, domain 2-like"/>
    <property type="match status" value="1"/>
</dbReference>
<evidence type="ECO:0000256" key="1">
    <source>
        <dbReference type="ARBA" id="ARBA00022723"/>
    </source>
</evidence>
<keyword evidence="6" id="KW-0460">Magnesium</keyword>
<dbReference type="EMBL" id="JAACJL010000031">
    <property type="protein sequence ID" value="KAF4616573.1"/>
    <property type="molecule type" value="Genomic_DNA"/>
</dbReference>
<dbReference type="AlphaFoldDB" id="A0A8H4VNK7"/>
<dbReference type="Proteomes" id="UP000521872">
    <property type="component" value="Unassembled WGS sequence"/>
</dbReference>
<keyword evidence="9" id="KW-1185">Reference proteome</keyword>
<keyword evidence="2 5" id="KW-0547">Nucleotide-binding</keyword>
<dbReference type="GO" id="GO:0031683">
    <property type="term" value="F:G-protein beta/gamma-subunit complex binding"/>
    <property type="evidence" value="ECO:0007669"/>
    <property type="project" value="InterPro"/>
</dbReference>
<accession>A0A8H4VNK7</accession>
<evidence type="ECO:0000313" key="8">
    <source>
        <dbReference type="EMBL" id="KAF4616573.1"/>
    </source>
</evidence>
<dbReference type="PANTHER" id="PTHR10218:SF360">
    <property type="entry name" value="GUANINE NUCLEOTIDE-BINDING PROTEIN SUBUNIT ALPHA HOMOLOG"/>
    <property type="match status" value="1"/>
</dbReference>
<dbReference type="GO" id="GO:0005525">
    <property type="term" value="F:GTP binding"/>
    <property type="evidence" value="ECO:0007669"/>
    <property type="project" value="UniProtKB-KW"/>
</dbReference>
<feature type="binding site" evidence="5">
    <location>
        <begin position="474"/>
        <end position="477"/>
    </location>
    <ligand>
        <name>GTP</name>
        <dbReference type="ChEBI" id="CHEBI:37565"/>
    </ligand>
</feature>
<dbReference type="Gene3D" id="3.40.50.300">
    <property type="entry name" value="P-loop containing nucleotide triphosphate hydrolases"/>
    <property type="match status" value="2"/>
</dbReference>
<dbReference type="GO" id="GO:0007188">
    <property type="term" value="P:adenylate cyclase-modulating G protein-coupled receptor signaling pathway"/>
    <property type="evidence" value="ECO:0007669"/>
    <property type="project" value="TreeGrafter"/>
</dbReference>
<keyword evidence="3 5" id="KW-0342">GTP-binding</keyword>
<dbReference type="InterPro" id="IPR011025">
    <property type="entry name" value="GproteinA_insert"/>
</dbReference>
<dbReference type="Pfam" id="PF00503">
    <property type="entry name" value="G-alpha"/>
    <property type="match status" value="1"/>
</dbReference>
<sequence length="563" mass="62267">MGATEPDPFAIFHTPPPNETAGERATREAKEAEAKKISDQIDEQLKADKLQMKKEKYVVRVLLLGQSESGKSTTLKNFRMRYARAAWDLERASWRSVIQLNVIRTIITIVETIQAEMDGEPLERPQTPTTPMSALPGGGGAFPLPSPAPDTASSDVFHYDPLSRPGESPSVVTSFARSSSLSRQKVPLSSLLTAKHQVLKTRLGPLRRVEKELKKRLGAGAEEEQDGAAEGLGALSIDTGGGIPGSASVAITRAQNREFGVARLQEALEKSVSVSKRQSMSLSNGDGAAAAAVAGEGEETDEATEVLCSCLEDMKALWTDEVVRTVLRKRKIRLEDQAGFFLDDLDRIATRTYEPSDDDVIRARLRTLGVQEYRIRPTDNPAAAAAVSTSNPNNNDAGKDWILYDVGGSRTIRHAWLPYFDNMQAIIFLAPVSCFDERLSEDSRVNRLEDSFLLWRTVCSSKLLSKTTLILFLNKCDLLKRKLKMGVQVKKYLPSYGDRPNDATTVVKYLREKFKEVLRENSPEQRQSYFYATSVVDTKATAATIKAVKDSILRDYLKSADFV</sequence>
<keyword evidence="4" id="KW-0807">Transducer</keyword>
<evidence type="ECO:0000256" key="2">
    <source>
        <dbReference type="ARBA" id="ARBA00022741"/>
    </source>
</evidence>
<evidence type="ECO:0000256" key="6">
    <source>
        <dbReference type="PIRSR" id="PIRSR601019-2"/>
    </source>
</evidence>